<dbReference type="Proteomes" id="UP001519460">
    <property type="component" value="Unassembled WGS sequence"/>
</dbReference>
<name>A0ABD0K0G4_9CAEN</name>
<dbReference type="AlphaFoldDB" id="A0ABD0K0G4"/>
<comment type="caution">
    <text evidence="1">The sequence shown here is derived from an EMBL/GenBank/DDBJ whole genome shotgun (WGS) entry which is preliminary data.</text>
</comment>
<evidence type="ECO:0000313" key="2">
    <source>
        <dbReference type="Proteomes" id="UP001519460"/>
    </source>
</evidence>
<sequence length="60" mass="6336">ECFAERRVTGTLDETFTLGCESAQVCERLGAQPIGKRDLSVCSQCCAGSNCNANLCTSST</sequence>
<organism evidence="1 2">
    <name type="scientific">Batillaria attramentaria</name>
    <dbReference type="NCBI Taxonomy" id="370345"/>
    <lineage>
        <taxon>Eukaryota</taxon>
        <taxon>Metazoa</taxon>
        <taxon>Spiralia</taxon>
        <taxon>Lophotrochozoa</taxon>
        <taxon>Mollusca</taxon>
        <taxon>Gastropoda</taxon>
        <taxon>Caenogastropoda</taxon>
        <taxon>Sorbeoconcha</taxon>
        <taxon>Cerithioidea</taxon>
        <taxon>Batillariidae</taxon>
        <taxon>Batillaria</taxon>
    </lineage>
</organism>
<accession>A0ABD0K0G4</accession>
<reference evidence="1 2" key="1">
    <citation type="journal article" date="2023" name="Sci. Data">
        <title>Genome assembly of the Korean intertidal mud-creeper Batillaria attramentaria.</title>
        <authorList>
            <person name="Patra A.K."/>
            <person name="Ho P.T."/>
            <person name="Jun S."/>
            <person name="Lee S.J."/>
            <person name="Kim Y."/>
            <person name="Won Y.J."/>
        </authorList>
    </citation>
    <scope>NUCLEOTIDE SEQUENCE [LARGE SCALE GENOMIC DNA]</scope>
    <source>
        <strain evidence="1">Wonlab-2016</strain>
    </source>
</reference>
<feature type="non-terminal residue" evidence="1">
    <location>
        <position position="60"/>
    </location>
</feature>
<protein>
    <submittedName>
        <fullName evidence="1">Uncharacterized protein</fullName>
    </submittedName>
</protein>
<keyword evidence="2" id="KW-1185">Reference proteome</keyword>
<dbReference type="EMBL" id="JACVVK020000284">
    <property type="protein sequence ID" value="KAK7480298.1"/>
    <property type="molecule type" value="Genomic_DNA"/>
</dbReference>
<gene>
    <name evidence="1" type="ORF">BaRGS_00028466</name>
</gene>
<proteinExistence type="predicted"/>
<feature type="non-terminal residue" evidence="1">
    <location>
        <position position="1"/>
    </location>
</feature>
<evidence type="ECO:0000313" key="1">
    <source>
        <dbReference type="EMBL" id="KAK7480298.1"/>
    </source>
</evidence>